<reference evidence="2 3" key="1">
    <citation type="submission" date="2007-05" db="EMBL/GenBank/DDBJ databases">
        <title>Complete sequence of chromosome of Acidiphilium cryptum JF-5.</title>
        <authorList>
            <consortium name="US DOE Joint Genome Institute"/>
            <person name="Copeland A."/>
            <person name="Lucas S."/>
            <person name="Lapidus A."/>
            <person name="Barry K."/>
            <person name="Detter J.C."/>
            <person name="Glavina del Rio T."/>
            <person name="Hammon N."/>
            <person name="Israni S."/>
            <person name="Dalin E."/>
            <person name="Tice H."/>
            <person name="Pitluck S."/>
            <person name="Sims D."/>
            <person name="Brettin T."/>
            <person name="Bruce D."/>
            <person name="Han C."/>
            <person name="Schmutz J."/>
            <person name="Larimer F."/>
            <person name="Land M."/>
            <person name="Hauser L."/>
            <person name="Kyrpides N."/>
            <person name="Kim E."/>
            <person name="Magnuson T."/>
            <person name="Richardson P."/>
        </authorList>
    </citation>
    <scope>NUCLEOTIDE SEQUENCE [LARGE SCALE GENOMIC DNA]</scope>
    <source>
        <strain evidence="2 3">JF-5</strain>
    </source>
</reference>
<dbReference type="InterPro" id="IPR002611">
    <property type="entry name" value="IstB_ATP-bd"/>
</dbReference>
<accession>A5G0N3</accession>
<gene>
    <name evidence="2" type="ordered locus">Acry_2217</name>
</gene>
<sequence>MSGAIETPQVLLAHHLKALKLPTFLREYAKVAAECAKDRADHPKFLLRLAELELLDRERRLVERRIRAAHFQAVKSLDTFDFTAIPSLNKMLVLDLARCDNIIALGNSGTGALLDRLTQHVQILEMHGEINDS</sequence>
<evidence type="ECO:0000313" key="2">
    <source>
        <dbReference type="EMBL" id="ABQ31415.1"/>
    </source>
</evidence>
<keyword evidence="3" id="KW-1185">Reference proteome</keyword>
<dbReference type="eggNOG" id="COG1484">
    <property type="taxonomic scope" value="Bacteria"/>
</dbReference>
<dbReference type="HOGENOM" id="CLU_062999_5_1_5"/>
<feature type="domain" description="IstB-like ATP-binding" evidence="1">
    <location>
        <begin position="15"/>
        <end position="111"/>
    </location>
</feature>
<dbReference type="GO" id="GO:0005524">
    <property type="term" value="F:ATP binding"/>
    <property type="evidence" value="ECO:0007669"/>
    <property type="project" value="InterPro"/>
</dbReference>
<dbReference type="RefSeq" id="WP_012039887.1">
    <property type="nucleotide sequence ID" value="NC_009484.1"/>
</dbReference>
<dbReference type="EMBL" id="CP000697">
    <property type="protein sequence ID" value="ABQ31415.1"/>
    <property type="molecule type" value="Genomic_DNA"/>
</dbReference>
<name>A5G0N3_ACICJ</name>
<protein>
    <submittedName>
        <fullName evidence="2">DNA replication protein-like protein</fullName>
    </submittedName>
</protein>
<proteinExistence type="predicted"/>
<dbReference type="STRING" id="349163.Acry_2217"/>
<dbReference type="Proteomes" id="UP000000245">
    <property type="component" value="Chromosome"/>
</dbReference>
<dbReference type="AlphaFoldDB" id="A5G0N3"/>
<evidence type="ECO:0000259" key="1">
    <source>
        <dbReference type="Pfam" id="PF01695"/>
    </source>
</evidence>
<dbReference type="Pfam" id="PF01695">
    <property type="entry name" value="IstB_IS21"/>
    <property type="match status" value="1"/>
</dbReference>
<evidence type="ECO:0000313" key="3">
    <source>
        <dbReference type="Proteomes" id="UP000000245"/>
    </source>
</evidence>
<dbReference type="KEGG" id="acr:Acry_2217"/>
<organism evidence="2 3">
    <name type="scientific">Acidiphilium cryptum (strain JF-5)</name>
    <dbReference type="NCBI Taxonomy" id="349163"/>
    <lineage>
        <taxon>Bacteria</taxon>
        <taxon>Pseudomonadati</taxon>
        <taxon>Pseudomonadota</taxon>
        <taxon>Alphaproteobacteria</taxon>
        <taxon>Acetobacterales</taxon>
        <taxon>Acidocellaceae</taxon>
        <taxon>Acidiphilium</taxon>
    </lineage>
</organism>